<evidence type="ECO:0000313" key="3">
    <source>
        <dbReference type="EMBL" id="ORJ63538.1"/>
    </source>
</evidence>
<dbReference type="EMBL" id="NAAD01000001">
    <property type="protein sequence ID" value="ORJ63538.1"/>
    <property type="molecule type" value="Genomic_DNA"/>
</dbReference>
<reference evidence="3 4" key="1">
    <citation type="submission" date="2017-03" db="EMBL/GenBank/DDBJ databases">
        <title>Genome sequence of Geothermobacter sp. EPR-M, Deep-Sea Iron Reducer.</title>
        <authorList>
            <person name="Tully B."/>
            <person name="Savalia P."/>
            <person name="Abuyen K."/>
            <person name="Baughan C."/>
            <person name="Romero E."/>
            <person name="Ronkowski C."/>
            <person name="Torres B."/>
            <person name="Tremblay J."/>
            <person name="Trujillo A."/>
            <person name="Tyler M."/>
            <person name="Perez-Rodriguez I."/>
            <person name="Amend J."/>
        </authorList>
    </citation>
    <scope>NUCLEOTIDE SEQUENCE [LARGE SCALE GENOMIC DNA]</scope>
    <source>
        <strain evidence="3 4">EPR-M</strain>
    </source>
</reference>
<dbReference type="Proteomes" id="UP000193136">
    <property type="component" value="Unassembled WGS sequence"/>
</dbReference>
<dbReference type="AlphaFoldDB" id="A0A1X0YEF1"/>
<proteinExistence type="predicted"/>
<dbReference type="STRING" id="1969733.B5V00_01335"/>
<comment type="caution">
    <text evidence="3">The sequence shown here is derived from an EMBL/GenBank/DDBJ whole genome shotgun (WGS) entry which is preliminary data.</text>
</comment>
<dbReference type="Pfam" id="PF13690">
    <property type="entry name" value="CheX"/>
    <property type="match status" value="1"/>
</dbReference>
<name>A0A1X0YEF1_9BACT</name>
<evidence type="ECO:0000259" key="2">
    <source>
        <dbReference type="Pfam" id="PF13690"/>
    </source>
</evidence>
<dbReference type="Gene3D" id="3.40.1550.10">
    <property type="entry name" value="CheC-like"/>
    <property type="match status" value="1"/>
</dbReference>
<keyword evidence="1" id="KW-0145">Chemotaxis</keyword>
<dbReference type="InterPro" id="IPR028976">
    <property type="entry name" value="CheC-like_sf"/>
</dbReference>
<protein>
    <recommendedName>
        <fullName evidence="2">Chemotaxis phosphatase CheX-like domain-containing protein</fullName>
    </recommendedName>
</protein>
<dbReference type="SUPFAM" id="SSF103039">
    <property type="entry name" value="CheC-like"/>
    <property type="match status" value="1"/>
</dbReference>
<dbReference type="RefSeq" id="WP_085008736.1">
    <property type="nucleotide sequence ID" value="NZ_NAAD01000001.1"/>
</dbReference>
<gene>
    <name evidence="3" type="ORF">B5V00_01335</name>
</gene>
<dbReference type="OrthoDB" id="5387601at2"/>
<accession>A0A1X0YEF1</accession>
<sequence length="152" mass="16735">MLERMTRAMHKAVAETIENMAFLEALPSQEPPPIEEGEMLRASLLMHDPVQGEFLLLMPRNLLLGIAEALFGLPVEELTEQLADDALLELLNTVAGQFLNEVIPGQVYRLGLPEIEPSSDEPLGNSEIVWHFLIDDEGFSVAVSGTSLLEQA</sequence>
<organism evidence="3 4">
    <name type="scientific">Geothermobacter hydrogeniphilus</name>
    <dbReference type="NCBI Taxonomy" id="1969733"/>
    <lineage>
        <taxon>Bacteria</taxon>
        <taxon>Pseudomonadati</taxon>
        <taxon>Thermodesulfobacteriota</taxon>
        <taxon>Desulfuromonadia</taxon>
        <taxon>Desulfuromonadales</taxon>
        <taxon>Geothermobacteraceae</taxon>
        <taxon>Geothermobacter</taxon>
    </lineage>
</organism>
<evidence type="ECO:0000313" key="4">
    <source>
        <dbReference type="Proteomes" id="UP000193136"/>
    </source>
</evidence>
<dbReference type="GO" id="GO:0006935">
    <property type="term" value="P:chemotaxis"/>
    <property type="evidence" value="ECO:0007669"/>
    <property type="project" value="UniProtKB-KW"/>
</dbReference>
<evidence type="ECO:0000256" key="1">
    <source>
        <dbReference type="ARBA" id="ARBA00022500"/>
    </source>
</evidence>
<dbReference type="InterPro" id="IPR028051">
    <property type="entry name" value="CheX-like_dom"/>
</dbReference>
<keyword evidence="4" id="KW-1185">Reference proteome</keyword>
<feature type="domain" description="Chemotaxis phosphatase CheX-like" evidence="2">
    <location>
        <begin position="46"/>
        <end position="115"/>
    </location>
</feature>